<dbReference type="AlphaFoldDB" id="G0UQG9"/>
<feature type="compositionally biased region" description="Basic and acidic residues" evidence="1">
    <location>
        <begin position="193"/>
        <end position="204"/>
    </location>
</feature>
<dbReference type="VEuPathDB" id="TriTrypDB:TcIL3000_7_4440"/>
<name>G0UQG9_TRYCI</name>
<evidence type="ECO:0000313" key="2">
    <source>
        <dbReference type="EMBL" id="CCC91630.1"/>
    </source>
</evidence>
<gene>
    <name evidence="2" type="ORF">TCIL3000_7_4440</name>
</gene>
<accession>G0UQG9</accession>
<evidence type="ECO:0000256" key="1">
    <source>
        <dbReference type="SAM" id="MobiDB-lite"/>
    </source>
</evidence>
<feature type="region of interest" description="Disordered" evidence="1">
    <location>
        <begin position="152"/>
        <end position="204"/>
    </location>
</feature>
<organism evidence="2">
    <name type="scientific">Trypanosoma congolense (strain IL3000)</name>
    <dbReference type="NCBI Taxonomy" id="1068625"/>
    <lineage>
        <taxon>Eukaryota</taxon>
        <taxon>Discoba</taxon>
        <taxon>Euglenozoa</taxon>
        <taxon>Kinetoplastea</taxon>
        <taxon>Metakinetoplastina</taxon>
        <taxon>Trypanosomatida</taxon>
        <taxon>Trypanosomatidae</taxon>
        <taxon>Trypanosoma</taxon>
        <taxon>Nannomonas</taxon>
    </lineage>
</organism>
<proteinExistence type="predicted"/>
<sequence length="204" mass="22007">MLQGNGGLFNRTFTIHFRGEVCRALIDCRTASTLRDLFTVAIPDPSVPDTSVDAPLSYSGDWVNDCICTFGGQRLSLDTLTEVAPLVLNLAWPDNTQSGARKRARHDATGVRHNSHPPPAHEVGQDEGYDDNGKRIIPDDIAKLGVDSEDAVGTFGYDNKSDNENDVNGNNSSDSSGSDDDDTTSTTASSLCKDSRQHEIVLPL</sequence>
<feature type="region of interest" description="Disordered" evidence="1">
    <location>
        <begin position="97"/>
        <end position="136"/>
    </location>
</feature>
<reference evidence="2" key="1">
    <citation type="journal article" date="2012" name="Proc. Natl. Acad. Sci. U.S.A.">
        <title>Antigenic diversity is generated by distinct evolutionary mechanisms in African trypanosome species.</title>
        <authorList>
            <person name="Jackson A.P."/>
            <person name="Berry A."/>
            <person name="Aslett M."/>
            <person name="Allison H.C."/>
            <person name="Burton P."/>
            <person name="Vavrova-Anderson J."/>
            <person name="Brown R."/>
            <person name="Browne H."/>
            <person name="Corton N."/>
            <person name="Hauser H."/>
            <person name="Gamble J."/>
            <person name="Gilderthorp R."/>
            <person name="Marcello L."/>
            <person name="McQuillan J."/>
            <person name="Otto T.D."/>
            <person name="Quail M.A."/>
            <person name="Sanders M.J."/>
            <person name="van Tonder A."/>
            <person name="Ginger M.L."/>
            <person name="Field M.C."/>
            <person name="Barry J.D."/>
            <person name="Hertz-Fowler C."/>
            <person name="Berriman M."/>
        </authorList>
    </citation>
    <scope>NUCLEOTIDE SEQUENCE</scope>
    <source>
        <strain evidence="2">IL3000</strain>
    </source>
</reference>
<dbReference type="EMBL" id="HE575320">
    <property type="protein sequence ID" value="CCC91630.1"/>
    <property type="molecule type" value="Genomic_DNA"/>
</dbReference>
<feature type="compositionally biased region" description="Low complexity" evidence="1">
    <location>
        <begin position="166"/>
        <end position="176"/>
    </location>
</feature>
<protein>
    <submittedName>
        <fullName evidence="2">Uncharacterized protein TCIL3000_7_4440</fullName>
    </submittedName>
</protein>